<dbReference type="EMBL" id="CCBQ010000040">
    <property type="protein sequence ID" value="CDO94763.1"/>
    <property type="molecule type" value="Genomic_DNA"/>
</dbReference>
<feature type="domain" description="Peptide N-acetyl-beta-D-glucosaminyl asparaginase amidase A N-terminal" evidence="1">
    <location>
        <begin position="137"/>
        <end position="478"/>
    </location>
</feature>
<proteinExistence type="predicted"/>
<protein>
    <submittedName>
        <fullName evidence="2">WGS project CCBQ000000000 data, contig 00046</fullName>
    </submittedName>
</protein>
<evidence type="ECO:0000259" key="1">
    <source>
        <dbReference type="Pfam" id="PF12222"/>
    </source>
</evidence>
<accession>A0A0A8L9K1</accession>
<dbReference type="Proteomes" id="UP000031516">
    <property type="component" value="Unassembled WGS sequence"/>
</dbReference>
<sequence>MGTKGNEMNIWNQMVCKDKKLHTADGSADYEQIACTEKVTIPYAEEGKEYWQYDVEKNGAGEDTTEKYPLEKRSVKRSSYGKYFWLIALLLCVFDTYKRFDRTTSHCNSSSGQGVDQLDVQKSFEITIKELPLEDPVHTEHLLSSSFGDSWGRPKQVSFNPYKGSPYNKIILELSTNITGLQYDRLGHIFINNITVWRTSTVEPYDEATIVSESSKDITSYISLFQADDEPLNLTFQLDNIVTGKQTGVFNVDLKLHYYYERTAKHGTDETGADFFYHYASNPPSRVLPLIDDWKRRTPLLYYPISSHSNPRWKRSLHDFSTHEDDLEHVTMEVFVSGNAAEEFWYGNVLDKYVSKFKNSLREVMGHGPLRVLKVYLHDGEHDYLVSTVVPTPVIYTGGFSPALWRPCVGINAFDLESLFVDLTPFIPLLKEDKPWELQMEIVSSLSDDYKSTVGENWIISGNIKQWTNANSKIEHKELKFNNFNSTFEIDVYDRDPSQLYQAVNASTKNEVASLIYLKDKPFVLSQISHNEFVSNLSFYDDGNDEHTIVNLEKKNIISLYESDSYGVADPLISLVEKSSWNLVGSVRVLDIDVSKSEVSYKATVGRTIDNFRYIKDHTSGEEFEVENSDDIFSYLDAHDSVPHRIVNAIQGSQVGSSEFTLSPGGNHGSADSVHSVRVVKEFPIREHYKRDVIVSDNSVVFDVIKRDL</sequence>
<dbReference type="OrthoDB" id="1612078at2759"/>
<dbReference type="PANTHER" id="PTHR31104">
    <property type="entry name" value="PEPTIDE-N4-(N-ACETYL-BETA-GLUCOSAMINYL)ASPARAGINE AMIDASE A PROTEIN"/>
    <property type="match status" value="1"/>
</dbReference>
<dbReference type="InterPro" id="IPR021102">
    <property type="entry name" value="PNGase_A"/>
</dbReference>
<name>A0A0A8L9K1_9SACH</name>
<evidence type="ECO:0000313" key="3">
    <source>
        <dbReference type="Proteomes" id="UP000031516"/>
    </source>
</evidence>
<comment type="caution">
    <text evidence="2">The sequence shown here is derived from an EMBL/GenBank/DDBJ whole genome shotgun (WGS) entry which is preliminary data.</text>
</comment>
<reference evidence="2 3" key="1">
    <citation type="submission" date="2014-03" db="EMBL/GenBank/DDBJ databases">
        <title>The genome of Kluyveromyces dobzhanskii.</title>
        <authorList>
            <person name="Nystedt B."/>
            <person name="Astrom S."/>
        </authorList>
    </citation>
    <scope>NUCLEOTIDE SEQUENCE [LARGE SCALE GENOMIC DNA]</scope>
    <source>
        <strain evidence="2 3">CBS 2104</strain>
    </source>
</reference>
<evidence type="ECO:0000313" key="2">
    <source>
        <dbReference type="EMBL" id="CDO94763.1"/>
    </source>
</evidence>
<dbReference type="Pfam" id="PF12222">
    <property type="entry name" value="PNGaseA"/>
    <property type="match status" value="1"/>
</dbReference>
<dbReference type="AlphaFoldDB" id="A0A0A8L9K1"/>
<organism evidence="2 3">
    <name type="scientific">Kluyveromyces dobzhanskii CBS 2104</name>
    <dbReference type="NCBI Taxonomy" id="1427455"/>
    <lineage>
        <taxon>Eukaryota</taxon>
        <taxon>Fungi</taxon>
        <taxon>Dikarya</taxon>
        <taxon>Ascomycota</taxon>
        <taxon>Saccharomycotina</taxon>
        <taxon>Saccharomycetes</taxon>
        <taxon>Saccharomycetales</taxon>
        <taxon>Saccharomycetaceae</taxon>
        <taxon>Kluyveromyces</taxon>
    </lineage>
</organism>
<dbReference type="InterPro" id="IPR056948">
    <property type="entry name" value="PNGaseA_N"/>
</dbReference>
<gene>
    <name evidence="2" type="ORF">KLDO_g3019</name>
</gene>
<keyword evidence="3" id="KW-1185">Reference proteome</keyword>